<proteinExistence type="predicted"/>
<organism evidence="2 3">
    <name type="scientific">Plasmodium ovale curtisi</name>
    <dbReference type="NCBI Taxonomy" id="864141"/>
    <lineage>
        <taxon>Eukaryota</taxon>
        <taxon>Sar</taxon>
        <taxon>Alveolata</taxon>
        <taxon>Apicomplexa</taxon>
        <taxon>Aconoidasida</taxon>
        <taxon>Haemosporida</taxon>
        <taxon>Plasmodiidae</taxon>
        <taxon>Plasmodium</taxon>
        <taxon>Plasmodium (Plasmodium)</taxon>
    </lineage>
</organism>
<dbReference type="InterPro" id="IPR008780">
    <property type="entry name" value="Plasmodium_Vir"/>
</dbReference>
<keyword evidence="1" id="KW-0472">Membrane</keyword>
<evidence type="ECO:0000256" key="1">
    <source>
        <dbReference type="SAM" id="Phobius"/>
    </source>
</evidence>
<gene>
    <name evidence="2" type="ORF">POVCU2_0100410</name>
</gene>
<protein>
    <submittedName>
        <fullName evidence="2">PIR Superfamily Protein</fullName>
    </submittedName>
</protein>
<evidence type="ECO:0000313" key="3">
    <source>
        <dbReference type="Proteomes" id="UP000078560"/>
    </source>
</evidence>
<dbReference type="Pfam" id="PF05795">
    <property type="entry name" value="Plasmodium_Vir"/>
    <property type="match status" value="2"/>
</dbReference>
<accession>A0A1A8WSW7</accession>
<dbReference type="EMBL" id="FLQU01002223">
    <property type="protein sequence ID" value="SBS95987.1"/>
    <property type="molecule type" value="Genomic_DNA"/>
</dbReference>
<keyword evidence="1" id="KW-1133">Transmembrane helix</keyword>
<sequence length="317" mass="36530">MSGHKERNEITYENVDKFFSKKYLMDIAVVAAKTDPQNNRPTCNSIFSEHHISNSIFNDTCIKLLTYLNLVKSSGNALYPYIYCGYANYWLNEQVRNENGKSNLHTYNFFDTLTSSSNGNITITECKSYIYDLGDETYKKVKILFTYYNHYNNYLIKKSNNPNDSCIHAGKCIDEYQKNIGYCPLYGEKFCSQLRTFKDELMHNMKSSKICAAEQNMISQIDSSLTKLPILDESRGFPVVTISISIIGAIVGVFLLLSFLYKFTPFGNLLRPLTRNIKKKKNILDEKENLLLFDYSGTPKTNSNNRDYNIPYNFMGN</sequence>
<dbReference type="AlphaFoldDB" id="A0A1A8WSW7"/>
<dbReference type="Proteomes" id="UP000078560">
    <property type="component" value="Unassembled WGS sequence"/>
</dbReference>
<reference evidence="3" key="1">
    <citation type="submission" date="2016-05" db="EMBL/GenBank/DDBJ databases">
        <authorList>
            <person name="Naeem Raeece"/>
        </authorList>
    </citation>
    <scope>NUCLEOTIDE SEQUENCE [LARGE SCALE GENOMIC DNA]</scope>
</reference>
<name>A0A1A8WSW7_PLAOA</name>
<feature type="transmembrane region" description="Helical" evidence="1">
    <location>
        <begin position="237"/>
        <end position="261"/>
    </location>
</feature>
<keyword evidence="1" id="KW-0812">Transmembrane</keyword>
<evidence type="ECO:0000313" key="2">
    <source>
        <dbReference type="EMBL" id="SBS95987.1"/>
    </source>
</evidence>